<dbReference type="GO" id="GO:0008081">
    <property type="term" value="F:phosphoric diester hydrolase activity"/>
    <property type="evidence" value="ECO:0007669"/>
    <property type="project" value="TreeGrafter"/>
</dbReference>
<dbReference type="KEGG" id="acij:JS278_00292"/>
<evidence type="ECO:0000256" key="1">
    <source>
        <dbReference type="ARBA" id="ARBA00001947"/>
    </source>
</evidence>
<keyword evidence="6" id="KW-0862">Zinc</keyword>
<proteinExistence type="inferred from homology"/>
<organism evidence="9 10">
    <name type="scientific">Acidipropionibacterium virtanenii</name>
    <dbReference type="NCBI Taxonomy" id="2057246"/>
    <lineage>
        <taxon>Bacteria</taxon>
        <taxon>Bacillati</taxon>
        <taxon>Actinomycetota</taxon>
        <taxon>Actinomycetes</taxon>
        <taxon>Propionibacteriales</taxon>
        <taxon>Propionibacteriaceae</taxon>
        <taxon>Acidipropionibacterium</taxon>
    </lineage>
</organism>
<evidence type="ECO:0000256" key="4">
    <source>
        <dbReference type="ARBA" id="ARBA00022763"/>
    </source>
</evidence>
<name>A0A344UQE1_9ACTN</name>
<keyword evidence="3" id="KW-0479">Metal-binding</keyword>
<feature type="domain" description="Xylose isomerase-like TIM barrel" evidence="8">
    <location>
        <begin position="29"/>
        <end position="271"/>
    </location>
</feature>
<evidence type="ECO:0000259" key="8">
    <source>
        <dbReference type="Pfam" id="PF01261"/>
    </source>
</evidence>
<dbReference type="SUPFAM" id="SSF51658">
    <property type="entry name" value="Xylose isomerase-like"/>
    <property type="match status" value="1"/>
</dbReference>
<dbReference type="GO" id="GO:0008270">
    <property type="term" value="F:zinc ion binding"/>
    <property type="evidence" value="ECO:0007669"/>
    <property type="project" value="InterPro"/>
</dbReference>
<evidence type="ECO:0000256" key="5">
    <source>
        <dbReference type="ARBA" id="ARBA00022801"/>
    </source>
</evidence>
<dbReference type="SMART" id="SM00518">
    <property type="entry name" value="AP2Ec"/>
    <property type="match status" value="1"/>
</dbReference>
<evidence type="ECO:0000313" key="9">
    <source>
        <dbReference type="EMBL" id="AXE37489.1"/>
    </source>
</evidence>
<dbReference type="PANTHER" id="PTHR21445">
    <property type="entry name" value="ENDONUCLEASE IV ENDODEOXYRIBONUCLEASE IV"/>
    <property type="match status" value="1"/>
</dbReference>
<keyword evidence="9" id="KW-0540">Nuclease</keyword>
<evidence type="ECO:0000256" key="6">
    <source>
        <dbReference type="ARBA" id="ARBA00022833"/>
    </source>
</evidence>
<dbReference type="Pfam" id="PF01261">
    <property type="entry name" value="AP_endonuc_2"/>
    <property type="match status" value="1"/>
</dbReference>
<comment type="cofactor">
    <cofactor evidence="1">
        <name>Zn(2+)</name>
        <dbReference type="ChEBI" id="CHEBI:29105"/>
    </cofactor>
</comment>
<evidence type="ECO:0000256" key="2">
    <source>
        <dbReference type="ARBA" id="ARBA00005340"/>
    </source>
</evidence>
<dbReference type="PROSITE" id="PS00731">
    <property type="entry name" value="AP_NUCLEASE_F2_3"/>
    <property type="match status" value="1"/>
</dbReference>
<dbReference type="Proteomes" id="UP000251995">
    <property type="component" value="Chromosome"/>
</dbReference>
<dbReference type="InterPro" id="IPR013022">
    <property type="entry name" value="Xyl_isomerase-like_TIM-brl"/>
</dbReference>
<evidence type="ECO:0000313" key="10">
    <source>
        <dbReference type="Proteomes" id="UP000251995"/>
    </source>
</evidence>
<dbReference type="InterPro" id="IPR018246">
    <property type="entry name" value="AP_endonuc_F2_Zn_BS"/>
</dbReference>
<dbReference type="PROSITE" id="PS51432">
    <property type="entry name" value="AP_NUCLEASE_F2_4"/>
    <property type="match status" value="1"/>
</dbReference>
<dbReference type="InterPro" id="IPR036237">
    <property type="entry name" value="Xyl_isomerase-like_sf"/>
</dbReference>
<dbReference type="Gene3D" id="3.20.20.150">
    <property type="entry name" value="Divalent-metal-dependent TIM barrel enzymes"/>
    <property type="match status" value="1"/>
</dbReference>
<keyword evidence="10" id="KW-1185">Reference proteome</keyword>
<evidence type="ECO:0000256" key="7">
    <source>
        <dbReference type="ARBA" id="ARBA00023204"/>
    </source>
</evidence>
<dbReference type="GO" id="GO:0006284">
    <property type="term" value="P:base-excision repair"/>
    <property type="evidence" value="ECO:0007669"/>
    <property type="project" value="TreeGrafter"/>
</dbReference>
<dbReference type="EC" id="3.1.21.2" evidence="9"/>
<dbReference type="EMBL" id="CP025198">
    <property type="protein sequence ID" value="AXE37489.1"/>
    <property type="molecule type" value="Genomic_DNA"/>
</dbReference>
<gene>
    <name evidence="9" type="primary">end</name>
    <name evidence="9" type="ORF">JS278_00292</name>
</gene>
<accession>A0A344UQE1</accession>
<dbReference type="GO" id="GO:0003906">
    <property type="term" value="F:DNA-(apurinic or apyrimidinic site) endonuclease activity"/>
    <property type="evidence" value="ECO:0007669"/>
    <property type="project" value="TreeGrafter"/>
</dbReference>
<keyword evidence="9" id="KW-0255">Endonuclease</keyword>
<keyword evidence="7" id="KW-0234">DNA repair</keyword>
<dbReference type="InterPro" id="IPR001719">
    <property type="entry name" value="AP_endonuc_2"/>
</dbReference>
<comment type="similarity">
    <text evidence="2">Belongs to the AP endonuclease 2 family.</text>
</comment>
<dbReference type="AlphaFoldDB" id="A0A344UQE1"/>
<evidence type="ECO:0000256" key="3">
    <source>
        <dbReference type="ARBA" id="ARBA00022723"/>
    </source>
</evidence>
<dbReference type="NCBIfam" id="NF002198">
    <property type="entry name" value="PRK01060.1-3"/>
    <property type="match status" value="1"/>
</dbReference>
<dbReference type="GO" id="GO:0008833">
    <property type="term" value="F:deoxyribonuclease IV (phage-T4-induced) activity"/>
    <property type="evidence" value="ECO:0007669"/>
    <property type="project" value="UniProtKB-EC"/>
</dbReference>
<reference evidence="9 10" key="1">
    <citation type="submission" date="2017-12" db="EMBL/GenBank/DDBJ databases">
        <title>The whole genome sequence of the Acidipropionibacterium virtanenii sp. nov. type strain JS278.</title>
        <authorList>
            <person name="Laine P."/>
            <person name="Deptula P."/>
            <person name="Varmanen P."/>
            <person name="Auvinen P."/>
        </authorList>
    </citation>
    <scope>NUCLEOTIDE SEQUENCE [LARGE SCALE GENOMIC DNA]</scope>
    <source>
        <strain evidence="9 10">JS278</strain>
    </source>
</reference>
<dbReference type="PROSITE" id="PS00730">
    <property type="entry name" value="AP_NUCLEASE_F2_2"/>
    <property type="match status" value="1"/>
</dbReference>
<dbReference type="GO" id="GO:0003677">
    <property type="term" value="F:DNA binding"/>
    <property type="evidence" value="ECO:0007669"/>
    <property type="project" value="InterPro"/>
</dbReference>
<protein>
    <submittedName>
        <fullName evidence="9">Putative endonuclease 4</fullName>
        <ecNumber evidence="9">3.1.21.2</ecNumber>
    </submittedName>
</protein>
<dbReference type="PANTHER" id="PTHR21445:SF0">
    <property type="entry name" value="APURINIC-APYRIMIDINIC ENDONUCLEASE"/>
    <property type="match status" value="1"/>
</dbReference>
<keyword evidence="5 9" id="KW-0378">Hydrolase</keyword>
<sequence>MIADSLGGVTEQIIGATVDEADLSAQTGERGANAAQIMVGDPQSWRKPVINHPGGAAGLKEAAGSAGIAVVVHAAYVINVASLNNRIRIPSRKLLQQTLTLAGEIGAIGVVVHGGHVRDGEPVEQGQDNWRKAVDGLELPVPLLLENTAGGKHAMARELERIQGTWTAIQAASGAENVGFCLDTCHAFAAGLDMTTVVSDVRAITGRIDLVHVNDSQGPAGSGRDRHANIGKGKISPEELAAVVRDAGAPLVVETPGEAAGQAADIGWLRERLAG</sequence>
<keyword evidence="4" id="KW-0227">DNA damage</keyword>